<reference evidence="2 3" key="1">
    <citation type="submission" date="2019-12" db="EMBL/GenBank/DDBJ databases">
        <authorList>
            <person name="Floudas D."/>
            <person name="Bentzer J."/>
            <person name="Ahren D."/>
            <person name="Johansson T."/>
            <person name="Persson P."/>
            <person name="Tunlid A."/>
        </authorList>
    </citation>
    <scope>NUCLEOTIDE SEQUENCE [LARGE SCALE GENOMIC DNA]</scope>
    <source>
        <strain evidence="2 3">CBS 102.39</strain>
    </source>
</reference>
<accession>A0A8H4VSM0</accession>
<sequence length="795" mass="90291">MSSDHQTVPDYVFSPERSSIDSTHSNVSLVLECISSKSSQGKKKESSTNAPTAADKSPSEVKESDAAMGYQRFLEDLAITHADTEITSIGKPNASSTPEEIEAYRQRVLNHRDTRRRLVFQRWPRDPESKNIIKPENSLLGKMAPNGLQLWGATLNDFYIVSRVHGLDNLHTHSTGSKLAAWMKAHGETYAADHLAMAEQEAEPELILPCDIGRLIKDSERIPFEKKTWSKANPDGKGKEVQRDDTDLPEHWPPTSPFDPIAYPSPWPIKPFSGNFPRRIPTLQQYIPQFFLPAKLVVHDPWMLLDTGRKNDTYEDTDYDWDTKEDIIHIYSLQAPQKDERGAADRTDLDNGLAKRSLDHANFLRDPHTKHRDNFPSGYFVHTEHVKEGPTKPPIYIVLPLPPNRERAPEAHLYISPAGKIGEGNHSYVYRAELEIPRNQLVSEEICDQCVFEDLEKRLVEEDGKDGEKRDPKWDELSGRYEWHVTKKRTAEETSMVDPVTGKVTRYQIAKAEFKEKLQYEGPIRAIESRVQYQDLSKAAYCVHLRSSPHSIHPLTSKVHVAAKLSMQNDRHLESEARNYHAFPRHFFQHWSGYNIVRPLHTPVPVGPVVPQFYGYYAVDQEEEKKLRGRQAEEELNEEDNGMNDAQKQDAQSDVDGDSSGRRSSACSTDGNQASVSDYLSPILLIEDCGKSIEISKLSADDRNECASLVYRFHEEGWWHGSVAQRNIVKQPGPLSAWPLERHCNARERGGLGKDWSFRLIDFGRSRKTTNGSDLCAEASEVTGWVFGYGNHLRA</sequence>
<evidence type="ECO:0000313" key="2">
    <source>
        <dbReference type="EMBL" id="KAF4621311.1"/>
    </source>
</evidence>
<organism evidence="2 3">
    <name type="scientific">Agrocybe pediades</name>
    <dbReference type="NCBI Taxonomy" id="84607"/>
    <lineage>
        <taxon>Eukaryota</taxon>
        <taxon>Fungi</taxon>
        <taxon>Dikarya</taxon>
        <taxon>Basidiomycota</taxon>
        <taxon>Agaricomycotina</taxon>
        <taxon>Agaricomycetes</taxon>
        <taxon>Agaricomycetidae</taxon>
        <taxon>Agaricales</taxon>
        <taxon>Agaricineae</taxon>
        <taxon>Strophariaceae</taxon>
        <taxon>Agrocybe</taxon>
    </lineage>
</organism>
<evidence type="ECO:0000313" key="3">
    <source>
        <dbReference type="Proteomes" id="UP000521872"/>
    </source>
</evidence>
<dbReference type="EMBL" id="JAACJL010000015">
    <property type="protein sequence ID" value="KAF4621311.1"/>
    <property type="molecule type" value="Genomic_DNA"/>
</dbReference>
<keyword evidence="3" id="KW-1185">Reference proteome</keyword>
<evidence type="ECO:0000256" key="1">
    <source>
        <dbReference type="SAM" id="MobiDB-lite"/>
    </source>
</evidence>
<dbReference type="AlphaFoldDB" id="A0A8H4VSM0"/>
<feature type="region of interest" description="Disordered" evidence="1">
    <location>
        <begin position="1"/>
        <end position="65"/>
    </location>
</feature>
<proteinExistence type="predicted"/>
<feature type="region of interest" description="Disordered" evidence="1">
    <location>
        <begin position="625"/>
        <end position="673"/>
    </location>
</feature>
<comment type="caution">
    <text evidence="2">The sequence shown here is derived from an EMBL/GenBank/DDBJ whole genome shotgun (WGS) entry which is preliminary data.</text>
</comment>
<evidence type="ECO:0008006" key="4">
    <source>
        <dbReference type="Google" id="ProtNLM"/>
    </source>
</evidence>
<gene>
    <name evidence="2" type="ORF">D9613_000770</name>
</gene>
<feature type="region of interest" description="Disordered" evidence="1">
    <location>
        <begin position="226"/>
        <end position="250"/>
    </location>
</feature>
<protein>
    <recommendedName>
        <fullName evidence="4">Protein kinase domain-containing protein</fullName>
    </recommendedName>
</protein>
<name>A0A8H4VSM0_9AGAR</name>
<dbReference type="Proteomes" id="UP000521872">
    <property type="component" value="Unassembled WGS sequence"/>
</dbReference>
<feature type="compositionally biased region" description="Polar residues" evidence="1">
    <location>
        <begin position="16"/>
        <end position="28"/>
    </location>
</feature>